<dbReference type="InterPro" id="IPR000209">
    <property type="entry name" value="Peptidase_S8/S53_dom"/>
</dbReference>
<reference evidence="8" key="1">
    <citation type="journal article" date="2020" name="Stud. Mycol.">
        <title>101 Dothideomycetes genomes: a test case for predicting lifestyles and emergence of pathogens.</title>
        <authorList>
            <person name="Haridas S."/>
            <person name="Albert R."/>
            <person name="Binder M."/>
            <person name="Bloem J."/>
            <person name="Labutti K."/>
            <person name="Salamov A."/>
            <person name="Andreopoulos B."/>
            <person name="Baker S."/>
            <person name="Barry K."/>
            <person name="Bills G."/>
            <person name="Bluhm B."/>
            <person name="Cannon C."/>
            <person name="Castanera R."/>
            <person name="Culley D."/>
            <person name="Daum C."/>
            <person name="Ezra D."/>
            <person name="Gonzalez J."/>
            <person name="Henrissat B."/>
            <person name="Kuo A."/>
            <person name="Liang C."/>
            <person name="Lipzen A."/>
            <person name="Lutzoni F."/>
            <person name="Magnuson J."/>
            <person name="Mondo S."/>
            <person name="Nolan M."/>
            <person name="Ohm R."/>
            <person name="Pangilinan J."/>
            <person name="Park H.-J."/>
            <person name="Ramirez L."/>
            <person name="Alfaro M."/>
            <person name="Sun H."/>
            <person name="Tritt A."/>
            <person name="Yoshinaga Y."/>
            <person name="Zwiers L.-H."/>
            <person name="Turgeon B."/>
            <person name="Goodwin S."/>
            <person name="Spatafora J."/>
            <person name="Crous P."/>
            <person name="Grigoriev I."/>
        </authorList>
    </citation>
    <scope>NUCLEOTIDE SEQUENCE</scope>
    <source>
        <strain evidence="8">CBS 116435</strain>
    </source>
</reference>
<evidence type="ECO:0000256" key="5">
    <source>
        <dbReference type="PROSITE-ProRule" id="PRU01240"/>
    </source>
</evidence>
<evidence type="ECO:0000313" key="8">
    <source>
        <dbReference type="EMBL" id="KAF2717002.1"/>
    </source>
</evidence>
<evidence type="ECO:0000256" key="1">
    <source>
        <dbReference type="ARBA" id="ARBA00011073"/>
    </source>
</evidence>
<evidence type="ECO:0000256" key="2">
    <source>
        <dbReference type="ARBA" id="ARBA00022670"/>
    </source>
</evidence>
<dbReference type="EMBL" id="MU003855">
    <property type="protein sequence ID" value="KAF2717002.1"/>
    <property type="molecule type" value="Genomic_DNA"/>
</dbReference>
<dbReference type="PANTHER" id="PTHR43806">
    <property type="entry name" value="PEPTIDASE S8"/>
    <property type="match status" value="1"/>
</dbReference>
<organism evidence="8 9">
    <name type="scientific">Polychaeton citri CBS 116435</name>
    <dbReference type="NCBI Taxonomy" id="1314669"/>
    <lineage>
        <taxon>Eukaryota</taxon>
        <taxon>Fungi</taxon>
        <taxon>Dikarya</taxon>
        <taxon>Ascomycota</taxon>
        <taxon>Pezizomycotina</taxon>
        <taxon>Dothideomycetes</taxon>
        <taxon>Dothideomycetidae</taxon>
        <taxon>Capnodiales</taxon>
        <taxon>Capnodiaceae</taxon>
        <taxon>Polychaeton</taxon>
    </lineage>
</organism>
<comment type="caution">
    <text evidence="8">The sequence shown here is derived from an EMBL/GenBank/DDBJ whole genome shotgun (WGS) entry which is preliminary data.</text>
</comment>
<gene>
    <name evidence="8" type="ORF">K431DRAFT_316130</name>
</gene>
<dbReference type="InterPro" id="IPR023827">
    <property type="entry name" value="Peptidase_S8_Asp-AS"/>
</dbReference>
<name>A0A9P4PXZ1_9PEZI</name>
<sequence>MLQRVIPIWLPAIVSLVVANPVIPLRRAANEQCLYEPFQGQANEENVIRDQYIVHFHPEHSLELHKAHVGHDISLKKGFKHLSWLPGYQAIMDNHTFHELVRRDPGVKFVENNLQFQVLADDEYVEEGPDVDNSNDPLHRRYESFVLPNAPYNLQMVGASGALPTPVSATGNYDVLRHAGAGVNICILDSGIRTSHISFQGRATNFQGMTNSPYANGDSMNDARGHGTGVAGVAGSRGYGVAPWATLVNVKVIRDGGTIDVAGVTSAINAVIDEHIALNSQPHTPDVARLAWLEAMNRAAKAGIPVAAAAGNDNVNAQTVYPCAFSVTGTTSVNCVAAVGLSNTYAKVDSSNVGDPVLVAAPGWQITSMGIASDFATTVRNGTSRAAAHVSGILATFIGFPNGEHPTRFAANGINYPGKDSMAPYNGGPVRPRVVPIVPGSEISAAIAGATTAVVGAAEASDAAEIFASATIIWNDAFATTVTDTVSFTLENPSSVSRDGFPSYAGSTLLTSPIVQSSTSGAGAVLTQVSAAATLSLPSPESSTAAG</sequence>
<dbReference type="PROSITE" id="PS00137">
    <property type="entry name" value="SUBTILASE_HIS"/>
    <property type="match status" value="1"/>
</dbReference>
<keyword evidence="2 5" id="KW-0645">Protease</keyword>
<dbReference type="GO" id="GO:0006508">
    <property type="term" value="P:proteolysis"/>
    <property type="evidence" value="ECO:0007669"/>
    <property type="project" value="UniProtKB-KW"/>
</dbReference>
<dbReference type="Gene3D" id="3.40.50.200">
    <property type="entry name" value="Peptidase S8/S53 domain"/>
    <property type="match status" value="1"/>
</dbReference>
<dbReference type="PROSITE" id="PS00136">
    <property type="entry name" value="SUBTILASE_ASP"/>
    <property type="match status" value="1"/>
</dbReference>
<keyword evidence="3 5" id="KW-0378">Hydrolase</keyword>
<evidence type="ECO:0000256" key="4">
    <source>
        <dbReference type="ARBA" id="ARBA00022825"/>
    </source>
</evidence>
<evidence type="ECO:0000256" key="3">
    <source>
        <dbReference type="ARBA" id="ARBA00022801"/>
    </source>
</evidence>
<dbReference type="InterPro" id="IPR036852">
    <property type="entry name" value="Peptidase_S8/S53_dom_sf"/>
</dbReference>
<dbReference type="GO" id="GO:0004252">
    <property type="term" value="F:serine-type endopeptidase activity"/>
    <property type="evidence" value="ECO:0007669"/>
    <property type="project" value="UniProtKB-UniRule"/>
</dbReference>
<comment type="similarity">
    <text evidence="1 5">Belongs to the peptidase S8 family.</text>
</comment>
<evidence type="ECO:0000256" key="6">
    <source>
        <dbReference type="SAM" id="SignalP"/>
    </source>
</evidence>
<dbReference type="Pfam" id="PF00082">
    <property type="entry name" value="Peptidase_S8"/>
    <property type="match status" value="1"/>
</dbReference>
<protein>
    <submittedName>
        <fullName evidence="8">Subtilisin-like protein</fullName>
    </submittedName>
</protein>
<feature type="chain" id="PRO_5040249785" evidence="6">
    <location>
        <begin position="20"/>
        <end position="547"/>
    </location>
</feature>
<proteinExistence type="inferred from homology"/>
<dbReference type="InterPro" id="IPR015500">
    <property type="entry name" value="Peptidase_S8_subtilisin-rel"/>
</dbReference>
<feature type="active site" description="Charge relay system" evidence="5">
    <location>
        <position position="189"/>
    </location>
</feature>
<dbReference type="SUPFAM" id="SSF52743">
    <property type="entry name" value="Subtilisin-like"/>
    <property type="match status" value="1"/>
</dbReference>
<evidence type="ECO:0000313" key="9">
    <source>
        <dbReference type="Proteomes" id="UP000799441"/>
    </source>
</evidence>
<feature type="active site" description="Charge relay system" evidence="5">
    <location>
        <position position="226"/>
    </location>
</feature>
<feature type="active site" description="Charge relay system" evidence="5">
    <location>
        <position position="384"/>
    </location>
</feature>
<dbReference type="OrthoDB" id="206201at2759"/>
<dbReference type="Proteomes" id="UP000799441">
    <property type="component" value="Unassembled WGS sequence"/>
</dbReference>
<dbReference type="PRINTS" id="PR00723">
    <property type="entry name" value="SUBTILISIN"/>
</dbReference>
<accession>A0A9P4PXZ1</accession>
<dbReference type="PROSITE" id="PS51892">
    <property type="entry name" value="SUBTILASE"/>
    <property type="match status" value="1"/>
</dbReference>
<dbReference type="InterPro" id="IPR022398">
    <property type="entry name" value="Peptidase_S8_His-AS"/>
</dbReference>
<dbReference type="InterPro" id="IPR050131">
    <property type="entry name" value="Peptidase_S8_subtilisin-like"/>
</dbReference>
<dbReference type="AlphaFoldDB" id="A0A9P4PXZ1"/>
<keyword evidence="9" id="KW-1185">Reference proteome</keyword>
<keyword evidence="4 5" id="KW-0720">Serine protease</keyword>
<keyword evidence="6" id="KW-0732">Signal</keyword>
<feature type="signal peptide" evidence="6">
    <location>
        <begin position="1"/>
        <end position="19"/>
    </location>
</feature>
<evidence type="ECO:0000259" key="7">
    <source>
        <dbReference type="Pfam" id="PF00082"/>
    </source>
</evidence>
<dbReference type="PANTHER" id="PTHR43806:SF11">
    <property type="entry name" value="CEREVISIN-RELATED"/>
    <property type="match status" value="1"/>
</dbReference>
<feature type="domain" description="Peptidase S8/S53" evidence="7">
    <location>
        <begin position="180"/>
        <end position="397"/>
    </location>
</feature>